<organism evidence="2 3">
    <name type="scientific">Polymorphobacter multimanifer</name>
    <dbReference type="NCBI Taxonomy" id="1070431"/>
    <lineage>
        <taxon>Bacteria</taxon>
        <taxon>Pseudomonadati</taxon>
        <taxon>Pseudomonadota</taxon>
        <taxon>Alphaproteobacteria</taxon>
        <taxon>Sphingomonadales</taxon>
        <taxon>Sphingosinicellaceae</taxon>
        <taxon>Polymorphobacter</taxon>
    </lineage>
</organism>
<feature type="transmembrane region" description="Helical" evidence="1">
    <location>
        <begin position="122"/>
        <end position="149"/>
    </location>
</feature>
<gene>
    <name evidence="2" type="ORF">FHS79_003681</name>
</gene>
<reference evidence="2 3" key="1">
    <citation type="submission" date="2020-08" db="EMBL/GenBank/DDBJ databases">
        <title>Genomic Encyclopedia of Type Strains, Phase IV (KMG-IV): sequencing the most valuable type-strain genomes for metagenomic binning, comparative biology and taxonomic classification.</title>
        <authorList>
            <person name="Goeker M."/>
        </authorList>
    </citation>
    <scope>NUCLEOTIDE SEQUENCE [LARGE SCALE GENOMIC DNA]</scope>
    <source>
        <strain evidence="2 3">DSM 102189</strain>
    </source>
</reference>
<feature type="transmembrane region" description="Helical" evidence="1">
    <location>
        <begin position="92"/>
        <end position="110"/>
    </location>
</feature>
<accession>A0A841LKH3</accession>
<dbReference type="AlphaFoldDB" id="A0A841LKH3"/>
<dbReference type="Pfam" id="PF06532">
    <property type="entry name" value="NrsF"/>
    <property type="match status" value="1"/>
</dbReference>
<feature type="transmembrane region" description="Helical" evidence="1">
    <location>
        <begin position="27"/>
        <end position="48"/>
    </location>
</feature>
<comment type="caution">
    <text evidence="2">The sequence shown here is derived from an EMBL/GenBank/DDBJ whole genome shotgun (WGS) entry which is preliminary data.</text>
</comment>
<sequence>MTRSQPKFLNNLVADLEPVLPLGNRRAVGALFVLAFAGFAAVALTLGIRDDVLSGSPDPVFLLRSGLLLMLGTISAKSALAMVRPVVGRNDRSWVGAVAMAAVVPAVALLNTALDPVAAARAVWWSSAILCLGVGLTAATAFATIMIWNLRRGAPVLPERAGWVTGIAAGSLGSLVYSLHCPANNITYIGLWYTLTIAIAAVIARVAVPPLIRW</sequence>
<feature type="transmembrane region" description="Helical" evidence="1">
    <location>
        <begin position="186"/>
        <end position="208"/>
    </location>
</feature>
<keyword evidence="3" id="KW-1185">Reference proteome</keyword>
<keyword evidence="1" id="KW-0472">Membrane</keyword>
<name>A0A841LKH3_9SPHN</name>
<evidence type="ECO:0000313" key="3">
    <source>
        <dbReference type="Proteomes" id="UP000538147"/>
    </source>
</evidence>
<protein>
    <recommendedName>
        <fullName evidence="4">DUF1109 domain-containing protein</fullName>
    </recommendedName>
</protein>
<dbReference type="RefSeq" id="WP_184203203.1">
    <property type="nucleotide sequence ID" value="NZ_BMOX01000097.1"/>
</dbReference>
<evidence type="ECO:0000256" key="1">
    <source>
        <dbReference type="SAM" id="Phobius"/>
    </source>
</evidence>
<keyword evidence="1" id="KW-0812">Transmembrane</keyword>
<feature type="transmembrane region" description="Helical" evidence="1">
    <location>
        <begin position="161"/>
        <end position="180"/>
    </location>
</feature>
<proteinExistence type="predicted"/>
<feature type="transmembrane region" description="Helical" evidence="1">
    <location>
        <begin position="60"/>
        <end position="80"/>
    </location>
</feature>
<evidence type="ECO:0008006" key="4">
    <source>
        <dbReference type="Google" id="ProtNLM"/>
    </source>
</evidence>
<dbReference type="EMBL" id="JACIIV010000055">
    <property type="protein sequence ID" value="MBB6229478.1"/>
    <property type="molecule type" value="Genomic_DNA"/>
</dbReference>
<evidence type="ECO:0000313" key="2">
    <source>
        <dbReference type="EMBL" id="MBB6229478.1"/>
    </source>
</evidence>
<keyword evidence="1" id="KW-1133">Transmembrane helix</keyword>
<dbReference type="InterPro" id="IPR009495">
    <property type="entry name" value="NrsF"/>
</dbReference>
<dbReference type="Proteomes" id="UP000538147">
    <property type="component" value="Unassembled WGS sequence"/>
</dbReference>